<accession>A0A0L6UUL4</accession>
<dbReference type="SUPFAM" id="SSF46785">
    <property type="entry name" value="Winged helix' DNA-binding domain"/>
    <property type="match status" value="1"/>
</dbReference>
<dbReference type="GO" id="GO:0000978">
    <property type="term" value="F:RNA polymerase II cis-regulatory region sequence-specific DNA binding"/>
    <property type="evidence" value="ECO:0007669"/>
    <property type="project" value="TreeGrafter"/>
</dbReference>
<evidence type="ECO:0008006" key="12">
    <source>
        <dbReference type="Google" id="ProtNLM"/>
    </source>
</evidence>
<dbReference type="PRINTS" id="PR00053">
    <property type="entry name" value="FORKHEAD"/>
</dbReference>
<evidence type="ECO:0000313" key="10">
    <source>
        <dbReference type="EMBL" id="KNZ51555.1"/>
    </source>
</evidence>
<dbReference type="Gene3D" id="2.60.200.20">
    <property type="match status" value="1"/>
</dbReference>
<evidence type="ECO:0000313" key="11">
    <source>
        <dbReference type="Proteomes" id="UP000037035"/>
    </source>
</evidence>
<feature type="compositionally biased region" description="Basic and acidic residues" evidence="7">
    <location>
        <begin position="153"/>
        <end position="169"/>
    </location>
</feature>
<dbReference type="InterPro" id="IPR036388">
    <property type="entry name" value="WH-like_DNA-bd_sf"/>
</dbReference>
<dbReference type="Proteomes" id="UP000037035">
    <property type="component" value="Unassembled WGS sequence"/>
</dbReference>
<feature type="region of interest" description="Disordered" evidence="7">
    <location>
        <begin position="38"/>
        <end position="60"/>
    </location>
</feature>
<dbReference type="GO" id="GO:0005634">
    <property type="term" value="C:nucleus"/>
    <property type="evidence" value="ECO:0007669"/>
    <property type="project" value="UniProtKB-SubCell"/>
</dbReference>
<sequence>MERDELCWTERLKRFSGDEAPALDALAFVSSVQLPTQQLIEQEEEEEEEEQEEEQEQEEYQDRVRAYAKLEFPQHDFFIRKLSIIIGRRPPSNQQQHAIKQEEIDVDLGPIRAVSRKHAALFYDCSLGHWSIQVLGRNGCVVDGRWKAKSEIIPLKSRDSDQSQDHQDKEEEDDDPLCKSDDEPRPPSPPRHQTNHYQERVDFNLIHSESDSDSLDEDDLNSSLELTYSYSFPGKAPASKAPKKTVAIKAPIGRGKSVGGKGSIHTVIPHPVHPTDPTNDHATTTHSELSKVGKGKGKSSGRSKQPPGKVESSLPIKERPKIQCVTPSGAEIGTATQKPPYTYASLITQALAAQADEDGKMLVSEMCEWMAGVYPFYGAKEKGSDWQSAVRHNLNADKRFKRIERMPTDGGKGNFWTLREEEWVNFDGLELRRQKDIKAVNGGGPKAEVKPTGAKEVCKTVIGRQLDGAPSRSIGNVARSDIGTHHRMSAATTLSHSPPAPPPPTRPTKSHGIRPPPPTPSPQQDLPVFSPDDQAAITQPLSLDLPTEPTLNLHPEPAFPHESCLDQPPSETYLPIDDLPPAPPPIDPNLLACSSTPASSIPHPKPGSNGLPPPPPPTATTATTATTTAVSTSTTTPIMTPTTKTTTTMSSSTQGKASTGKFEIVIQEPNGTSTRSQVGGKGRPQTQEELKKLMEQEPPMFVCGNRLVLNQLIFKDLKPQQILSLQKLGPQAAIKILQKFIVGYFKELIKKNPITPSASSKPGAPLGSSSSPALPAFLKRKELSPTIPPPDLPLPSKKLKLSPG</sequence>
<feature type="compositionally biased region" description="Acidic residues" evidence="7">
    <location>
        <begin position="41"/>
        <end position="59"/>
    </location>
</feature>
<dbReference type="CDD" id="cd00059">
    <property type="entry name" value="FH_FOX"/>
    <property type="match status" value="1"/>
</dbReference>
<evidence type="ECO:0000256" key="6">
    <source>
        <dbReference type="PROSITE-ProRule" id="PRU00089"/>
    </source>
</evidence>
<dbReference type="CDD" id="cd22701">
    <property type="entry name" value="FHA_FKH1-like"/>
    <property type="match status" value="1"/>
</dbReference>
<feature type="domain" description="Fork-head" evidence="9">
    <location>
        <begin position="338"/>
        <end position="435"/>
    </location>
</feature>
<protein>
    <recommendedName>
        <fullName evidence="12">Pre-rRNA-processing protein fhl1</fullName>
    </recommendedName>
</protein>
<dbReference type="InterPro" id="IPR001766">
    <property type="entry name" value="Fork_head_dom"/>
</dbReference>
<keyword evidence="4" id="KW-0804">Transcription</keyword>
<dbReference type="SMART" id="SM00339">
    <property type="entry name" value="FH"/>
    <property type="match status" value="1"/>
</dbReference>
<dbReference type="STRING" id="27349.A0A0L6UUL4"/>
<dbReference type="EMBL" id="LAVV01008957">
    <property type="protein sequence ID" value="KNZ51555.1"/>
    <property type="molecule type" value="Genomic_DNA"/>
</dbReference>
<feature type="compositionally biased region" description="Polar residues" evidence="7">
    <location>
        <begin position="276"/>
        <end position="287"/>
    </location>
</feature>
<dbReference type="InterPro" id="IPR030456">
    <property type="entry name" value="TF_fork_head_CS_2"/>
</dbReference>
<dbReference type="VEuPathDB" id="FungiDB:VP01_390g12"/>
<evidence type="ECO:0000256" key="2">
    <source>
        <dbReference type="ARBA" id="ARBA00023015"/>
    </source>
</evidence>
<keyword evidence="3 6" id="KW-0238">DNA-binding</keyword>
<dbReference type="Gene3D" id="1.10.10.10">
    <property type="entry name" value="Winged helix-like DNA-binding domain superfamily/Winged helix DNA-binding domain"/>
    <property type="match status" value="1"/>
</dbReference>
<feature type="compositionally biased region" description="Low complexity" evidence="7">
    <location>
        <begin position="756"/>
        <end position="776"/>
    </location>
</feature>
<proteinExistence type="predicted"/>
<evidence type="ECO:0000256" key="5">
    <source>
        <dbReference type="ARBA" id="ARBA00023242"/>
    </source>
</evidence>
<evidence type="ECO:0000256" key="7">
    <source>
        <dbReference type="SAM" id="MobiDB-lite"/>
    </source>
</evidence>
<keyword evidence="5 6" id="KW-0539">Nucleus</keyword>
<dbReference type="PRINTS" id="PR01217">
    <property type="entry name" value="PRICHEXTENSN"/>
</dbReference>
<keyword evidence="2" id="KW-0805">Transcription regulation</keyword>
<feature type="DNA-binding region" description="Fork-head" evidence="6">
    <location>
        <begin position="338"/>
        <end position="435"/>
    </location>
</feature>
<dbReference type="OrthoDB" id="5954824at2759"/>
<dbReference type="AlphaFoldDB" id="A0A0L6UUL4"/>
<dbReference type="SUPFAM" id="SSF49879">
    <property type="entry name" value="SMAD/FHA domain"/>
    <property type="match status" value="1"/>
</dbReference>
<dbReference type="PROSITE" id="PS00658">
    <property type="entry name" value="FORK_HEAD_2"/>
    <property type="match status" value="1"/>
</dbReference>
<feature type="compositionally biased region" description="Basic and acidic residues" evidence="7">
    <location>
        <begin position="176"/>
        <end position="185"/>
    </location>
</feature>
<evidence type="ECO:0000256" key="3">
    <source>
        <dbReference type="ARBA" id="ARBA00023125"/>
    </source>
</evidence>
<dbReference type="InterPro" id="IPR000253">
    <property type="entry name" value="FHA_dom"/>
</dbReference>
<comment type="caution">
    <text evidence="10">The sequence shown here is derived from an EMBL/GenBank/DDBJ whole genome shotgun (WGS) entry which is preliminary data.</text>
</comment>
<feature type="region of interest" description="Disordered" evidence="7">
    <location>
        <begin position="253"/>
        <end position="319"/>
    </location>
</feature>
<dbReference type="InterPro" id="IPR036390">
    <property type="entry name" value="WH_DNA-bd_sf"/>
</dbReference>
<feature type="compositionally biased region" description="Pro residues" evidence="7">
    <location>
        <begin position="578"/>
        <end position="587"/>
    </location>
</feature>
<keyword evidence="11" id="KW-1185">Reference proteome</keyword>
<dbReference type="PANTHER" id="PTHR45881">
    <property type="entry name" value="CHECKPOINT SUPPRESSOR 1-LIKE, ISOFORM A-RELATED"/>
    <property type="match status" value="1"/>
</dbReference>
<dbReference type="Pfam" id="PF00250">
    <property type="entry name" value="Forkhead"/>
    <property type="match status" value="1"/>
</dbReference>
<name>A0A0L6UUL4_9BASI</name>
<feature type="domain" description="FHA" evidence="8">
    <location>
        <begin position="84"/>
        <end position="147"/>
    </location>
</feature>
<evidence type="ECO:0000259" key="8">
    <source>
        <dbReference type="PROSITE" id="PS50006"/>
    </source>
</evidence>
<evidence type="ECO:0000256" key="1">
    <source>
        <dbReference type="ARBA" id="ARBA00004123"/>
    </source>
</evidence>
<evidence type="ECO:0000259" key="9">
    <source>
        <dbReference type="PROSITE" id="PS50039"/>
    </source>
</evidence>
<reference evidence="10 11" key="1">
    <citation type="submission" date="2015-08" db="EMBL/GenBank/DDBJ databases">
        <title>Next Generation Sequencing and Analysis of the Genome of Puccinia sorghi L Schw, the Causal Agent of Maize Common Rust.</title>
        <authorList>
            <person name="Rochi L."/>
            <person name="Burguener G."/>
            <person name="Darino M."/>
            <person name="Turjanski A."/>
            <person name="Kreff E."/>
            <person name="Dieguez M.J."/>
            <person name="Sacco F."/>
        </authorList>
    </citation>
    <scope>NUCLEOTIDE SEQUENCE [LARGE SCALE GENOMIC DNA]</scope>
    <source>
        <strain evidence="10 11">RO10H11247</strain>
    </source>
</reference>
<dbReference type="PROSITE" id="PS50039">
    <property type="entry name" value="FORK_HEAD_3"/>
    <property type="match status" value="1"/>
</dbReference>
<evidence type="ECO:0000256" key="4">
    <source>
        <dbReference type="ARBA" id="ARBA00023163"/>
    </source>
</evidence>
<gene>
    <name evidence="10" type="ORF">VP01_390g12</name>
</gene>
<feature type="region of interest" description="Disordered" evidence="7">
    <location>
        <begin position="545"/>
        <end position="661"/>
    </location>
</feature>
<dbReference type="GO" id="GO:0000981">
    <property type="term" value="F:DNA-binding transcription factor activity, RNA polymerase II-specific"/>
    <property type="evidence" value="ECO:0007669"/>
    <property type="project" value="TreeGrafter"/>
</dbReference>
<dbReference type="PANTHER" id="PTHR45881:SF1">
    <property type="entry name" value="FORK HEAD PROTEIN HOMOLOG 2"/>
    <property type="match status" value="1"/>
</dbReference>
<organism evidence="10 11">
    <name type="scientific">Puccinia sorghi</name>
    <dbReference type="NCBI Taxonomy" id="27349"/>
    <lineage>
        <taxon>Eukaryota</taxon>
        <taxon>Fungi</taxon>
        <taxon>Dikarya</taxon>
        <taxon>Basidiomycota</taxon>
        <taxon>Pucciniomycotina</taxon>
        <taxon>Pucciniomycetes</taxon>
        <taxon>Pucciniales</taxon>
        <taxon>Pucciniaceae</taxon>
        <taxon>Puccinia</taxon>
    </lineage>
</organism>
<dbReference type="PROSITE" id="PS50006">
    <property type="entry name" value="FHA_DOMAIN"/>
    <property type="match status" value="1"/>
</dbReference>
<feature type="region of interest" description="Disordered" evidence="7">
    <location>
        <begin position="153"/>
        <end position="200"/>
    </location>
</feature>
<comment type="subcellular location">
    <subcellularLocation>
        <location evidence="1 6">Nucleus</location>
    </subcellularLocation>
</comment>
<feature type="compositionally biased region" description="Low complexity" evidence="7">
    <location>
        <begin position="619"/>
        <end position="653"/>
    </location>
</feature>
<dbReference type="InterPro" id="IPR008984">
    <property type="entry name" value="SMAD_FHA_dom_sf"/>
</dbReference>
<feature type="region of interest" description="Disordered" evidence="7">
    <location>
        <begin position="489"/>
        <end position="530"/>
    </location>
</feature>
<feature type="region of interest" description="Disordered" evidence="7">
    <location>
        <begin position="756"/>
        <end position="804"/>
    </location>
</feature>